<dbReference type="AlphaFoldDB" id="V8R9V5"/>
<dbReference type="RefSeq" id="WP_024011777.1">
    <property type="nucleotide sequence ID" value="NZ_CM002330.1"/>
</dbReference>
<dbReference type="PATRIC" id="fig|1395516.4.peg.1012"/>
<proteinExistence type="predicted"/>
<dbReference type="Proteomes" id="UP000024771">
    <property type="component" value="Chromosome"/>
</dbReference>
<comment type="caution">
    <text evidence="1">The sequence shown here is derived from an EMBL/GenBank/DDBJ whole genome shotgun (WGS) entry which is preliminary data.</text>
</comment>
<gene>
    <name evidence="1" type="ORF">PMO01_04955</name>
</gene>
<accession>V8R9V5</accession>
<reference evidence="1 2" key="1">
    <citation type="journal article" date="2014" name="Genome Announc.">
        <title>Draft Genome Sequence of Pseudomonas moraviensis R28-S.</title>
        <authorList>
            <person name="Hunter S.S."/>
            <person name="Yano H."/>
            <person name="Loftie-Eaton W."/>
            <person name="Hughes J."/>
            <person name="De Gelder L."/>
            <person name="Stragier P."/>
            <person name="De Vos P."/>
            <person name="Settles M.L."/>
            <person name="Top E.M."/>
        </authorList>
    </citation>
    <scope>NUCLEOTIDE SEQUENCE [LARGE SCALE GENOMIC DNA]</scope>
    <source>
        <strain evidence="2">R28</strain>
    </source>
</reference>
<organism evidence="1 2">
    <name type="scientific">Pseudomonas moraviensis R28-S</name>
    <dbReference type="NCBI Taxonomy" id="1395516"/>
    <lineage>
        <taxon>Bacteria</taxon>
        <taxon>Pseudomonadati</taxon>
        <taxon>Pseudomonadota</taxon>
        <taxon>Gammaproteobacteria</taxon>
        <taxon>Pseudomonadales</taxon>
        <taxon>Pseudomonadaceae</taxon>
        <taxon>Pseudomonas</taxon>
    </lineage>
</organism>
<sequence length="62" mass="6432">MKVRALAGLSGPMGSKRAGDEFIVAAELGADLIQRKLIEEVPAEAAPAEVAAPKSKEAKSKE</sequence>
<evidence type="ECO:0000313" key="1">
    <source>
        <dbReference type="EMBL" id="ETF08340.1"/>
    </source>
</evidence>
<name>V8R9V5_9PSED</name>
<dbReference type="EMBL" id="AYMZ01000003">
    <property type="protein sequence ID" value="ETF08340.1"/>
    <property type="molecule type" value="Genomic_DNA"/>
</dbReference>
<dbReference type="HOGENOM" id="CLU_2900818_0_0_6"/>
<evidence type="ECO:0000313" key="2">
    <source>
        <dbReference type="Proteomes" id="UP000024771"/>
    </source>
</evidence>
<protein>
    <submittedName>
        <fullName evidence="1">Uncharacterized protein</fullName>
    </submittedName>
</protein>